<dbReference type="Gene3D" id="3.40.50.2300">
    <property type="match status" value="1"/>
</dbReference>
<dbReference type="Gene3D" id="2.40.50.1020">
    <property type="entry name" value="LytTr DNA-binding domain"/>
    <property type="match status" value="1"/>
</dbReference>
<evidence type="ECO:0000313" key="4">
    <source>
        <dbReference type="EMBL" id="MCK8490247.1"/>
    </source>
</evidence>
<dbReference type="EMBL" id="JALPRF010000001">
    <property type="protein sequence ID" value="MCK8490247.1"/>
    <property type="molecule type" value="Genomic_DNA"/>
</dbReference>
<evidence type="ECO:0000313" key="5">
    <source>
        <dbReference type="Proteomes" id="UP001202180"/>
    </source>
</evidence>
<dbReference type="PROSITE" id="PS50110">
    <property type="entry name" value="RESPONSE_REGULATORY"/>
    <property type="match status" value="1"/>
</dbReference>
<gene>
    <name evidence="4" type="ORF">M0L20_00205</name>
</gene>
<dbReference type="GO" id="GO:0003677">
    <property type="term" value="F:DNA binding"/>
    <property type="evidence" value="ECO:0007669"/>
    <property type="project" value="UniProtKB-KW"/>
</dbReference>
<dbReference type="SMART" id="SM00850">
    <property type="entry name" value="LytTR"/>
    <property type="match status" value="1"/>
</dbReference>
<accession>A0ABT0HDL0</accession>
<dbReference type="PANTHER" id="PTHR37299">
    <property type="entry name" value="TRANSCRIPTIONAL REGULATOR-RELATED"/>
    <property type="match status" value="1"/>
</dbReference>
<protein>
    <submittedName>
        <fullName evidence="4">LytTR family DNA-binding domain-containing protein</fullName>
    </submittedName>
</protein>
<dbReference type="SUPFAM" id="SSF52172">
    <property type="entry name" value="CheY-like"/>
    <property type="match status" value="1"/>
</dbReference>
<keyword evidence="1" id="KW-0597">Phosphoprotein</keyword>
<dbReference type="Pfam" id="PF04397">
    <property type="entry name" value="LytTR"/>
    <property type="match status" value="1"/>
</dbReference>
<organism evidence="4 5">
    <name type="scientific">Spirosoma liriopis</name>
    <dbReference type="NCBI Taxonomy" id="2937440"/>
    <lineage>
        <taxon>Bacteria</taxon>
        <taxon>Pseudomonadati</taxon>
        <taxon>Bacteroidota</taxon>
        <taxon>Cytophagia</taxon>
        <taxon>Cytophagales</taxon>
        <taxon>Cytophagaceae</taxon>
        <taxon>Spirosoma</taxon>
    </lineage>
</organism>
<dbReference type="Pfam" id="PF00072">
    <property type="entry name" value="Response_reg"/>
    <property type="match status" value="1"/>
</dbReference>
<feature type="domain" description="HTH LytTR-type" evidence="3">
    <location>
        <begin position="162"/>
        <end position="269"/>
    </location>
</feature>
<dbReference type="SMART" id="SM00448">
    <property type="entry name" value="REC"/>
    <property type="match status" value="1"/>
</dbReference>
<comment type="caution">
    <text evidence="4">The sequence shown here is derived from an EMBL/GenBank/DDBJ whole genome shotgun (WGS) entry which is preliminary data.</text>
</comment>
<dbReference type="PANTHER" id="PTHR37299:SF1">
    <property type="entry name" value="STAGE 0 SPORULATION PROTEIN A HOMOLOG"/>
    <property type="match status" value="1"/>
</dbReference>
<keyword evidence="4" id="KW-0238">DNA-binding</keyword>
<reference evidence="4 5" key="1">
    <citation type="submission" date="2022-04" db="EMBL/GenBank/DDBJ databases">
        <title>Spirosoma sp. strain RP8 genome sequencing and assembly.</title>
        <authorList>
            <person name="Jung Y."/>
        </authorList>
    </citation>
    <scope>NUCLEOTIDE SEQUENCE [LARGE SCALE GENOMIC DNA]</scope>
    <source>
        <strain evidence="4 5">RP8</strain>
    </source>
</reference>
<dbReference type="InterPro" id="IPR007492">
    <property type="entry name" value="LytTR_DNA-bd_dom"/>
</dbReference>
<dbReference type="InterPro" id="IPR001789">
    <property type="entry name" value="Sig_transdc_resp-reg_receiver"/>
</dbReference>
<evidence type="ECO:0000259" key="2">
    <source>
        <dbReference type="PROSITE" id="PS50110"/>
    </source>
</evidence>
<evidence type="ECO:0000259" key="3">
    <source>
        <dbReference type="PROSITE" id="PS50930"/>
    </source>
</evidence>
<dbReference type="PROSITE" id="PS50930">
    <property type="entry name" value="HTH_LYTTR"/>
    <property type="match status" value="1"/>
</dbReference>
<dbReference type="InterPro" id="IPR046947">
    <property type="entry name" value="LytR-like"/>
</dbReference>
<dbReference type="RefSeq" id="WP_248475124.1">
    <property type="nucleotide sequence ID" value="NZ_JALPRF010000001.1"/>
</dbReference>
<keyword evidence="5" id="KW-1185">Reference proteome</keyword>
<sequence length="269" mass="30608">MNILIVEDEAVAARQLKAMVERAGDDVTVLAVLDSIERTVAYLRQSSQQPAIVGQPVHPDLILLDIELSDGQSFAIFDQVAVTSPIIFTTAYDEYALKAFDVNSVDYLLKPIQETALQKALHKFRQLRQTYGGNPTVSMPIDELIRQLTERQPATLAYRDRFLVHVGQRLIPIDGSEIAYFFSTNKLTFLKSHANNQYSLNYSLDELEKSLDPGQFYRANRQFIVSHKAVHRIHLHFSSKLKVELRPATEESVMVSREKAMAFRQWLGE</sequence>
<dbReference type="Proteomes" id="UP001202180">
    <property type="component" value="Unassembled WGS sequence"/>
</dbReference>
<feature type="domain" description="Response regulatory" evidence="2">
    <location>
        <begin position="2"/>
        <end position="125"/>
    </location>
</feature>
<proteinExistence type="predicted"/>
<dbReference type="InterPro" id="IPR011006">
    <property type="entry name" value="CheY-like_superfamily"/>
</dbReference>
<name>A0ABT0HDL0_9BACT</name>
<feature type="modified residue" description="4-aspartylphosphate" evidence="1">
    <location>
        <position position="65"/>
    </location>
</feature>
<evidence type="ECO:0000256" key="1">
    <source>
        <dbReference type="PROSITE-ProRule" id="PRU00169"/>
    </source>
</evidence>